<reference evidence="2" key="1">
    <citation type="journal article" date="2019" name="Environ. Microbiol.">
        <title>Fungal ecological strategies reflected in gene transcription - a case study of two litter decomposers.</title>
        <authorList>
            <person name="Barbi F."/>
            <person name="Kohler A."/>
            <person name="Barry K."/>
            <person name="Baskaran P."/>
            <person name="Daum C."/>
            <person name="Fauchery L."/>
            <person name="Ihrmark K."/>
            <person name="Kuo A."/>
            <person name="LaButti K."/>
            <person name="Lipzen A."/>
            <person name="Morin E."/>
            <person name="Grigoriev I.V."/>
            <person name="Henrissat B."/>
            <person name="Lindahl B."/>
            <person name="Martin F."/>
        </authorList>
    </citation>
    <scope>NUCLEOTIDE SEQUENCE</scope>
    <source>
        <strain evidence="2">JB14</strain>
    </source>
</reference>
<feature type="region of interest" description="Disordered" evidence="1">
    <location>
        <begin position="1"/>
        <end position="53"/>
    </location>
</feature>
<dbReference type="EMBL" id="ML769689">
    <property type="protein sequence ID" value="KAE9389603.1"/>
    <property type="molecule type" value="Genomic_DNA"/>
</dbReference>
<protein>
    <submittedName>
        <fullName evidence="2">Uncharacterized protein</fullName>
    </submittedName>
</protein>
<gene>
    <name evidence="2" type="ORF">BT96DRAFT_1003074</name>
</gene>
<dbReference type="OrthoDB" id="3065391at2759"/>
<organism evidence="2 3">
    <name type="scientific">Gymnopus androsaceus JB14</name>
    <dbReference type="NCBI Taxonomy" id="1447944"/>
    <lineage>
        <taxon>Eukaryota</taxon>
        <taxon>Fungi</taxon>
        <taxon>Dikarya</taxon>
        <taxon>Basidiomycota</taxon>
        <taxon>Agaricomycotina</taxon>
        <taxon>Agaricomycetes</taxon>
        <taxon>Agaricomycetidae</taxon>
        <taxon>Agaricales</taxon>
        <taxon>Marasmiineae</taxon>
        <taxon>Omphalotaceae</taxon>
        <taxon>Gymnopus</taxon>
    </lineage>
</organism>
<proteinExistence type="predicted"/>
<feature type="compositionally biased region" description="Basic and acidic residues" evidence="1">
    <location>
        <begin position="11"/>
        <end position="25"/>
    </location>
</feature>
<keyword evidence="3" id="KW-1185">Reference proteome</keyword>
<dbReference type="AlphaFoldDB" id="A0A6A4GW09"/>
<sequence>MILHLTQLLRSEAKKKSEKVSDGAKKAKKPPTSAIPEAKEVQEPEFTSTGDFDNSCDVPVEVMIEHVISEGKKDIVGLAVNEGGLKHTADAEDPDIKVPVLKEDEVEKLPEAGPSLPHAVELRRGKQDRKALTWQTKDWVFT</sequence>
<evidence type="ECO:0000313" key="2">
    <source>
        <dbReference type="EMBL" id="KAE9389603.1"/>
    </source>
</evidence>
<evidence type="ECO:0000313" key="3">
    <source>
        <dbReference type="Proteomes" id="UP000799118"/>
    </source>
</evidence>
<dbReference type="Proteomes" id="UP000799118">
    <property type="component" value="Unassembled WGS sequence"/>
</dbReference>
<accession>A0A6A4GW09</accession>
<evidence type="ECO:0000256" key="1">
    <source>
        <dbReference type="SAM" id="MobiDB-lite"/>
    </source>
</evidence>
<name>A0A6A4GW09_9AGAR</name>